<dbReference type="AlphaFoldDB" id="A0A6L5X874"/>
<comment type="caution">
    <text evidence="2">The sequence shown here is derived from an EMBL/GenBank/DDBJ whole genome shotgun (WGS) entry which is preliminary data.</text>
</comment>
<dbReference type="Proteomes" id="UP000483362">
    <property type="component" value="Unassembled WGS sequence"/>
</dbReference>
<evidence type="ECO:0000313" key="2">
    <source>
        <dbReference type="EMBL" id="MSS16490.1"/>
    </source>
</evidence>
<evidence type="ECO:0000256" key="1">
    <source>
        <dbReference type="SAM" id="Coils"/>
    </source>
</evidence>
<feature type="coiled-coil region" evidence="1">
    <location>
        <begin position="17"/>
        <end position="71"/>
    </location>
</feature>
<accession>A0A6L5X874</accession>
<reference evidence="2 3" key="1">
    <citation type="submission" date="2019-08" db="EMBL/GenBank/DDBJ databases">
        <title>In-depth cultivation of the pig gut microbiome towards novel bacterial diversity and tailored functional studies.</title>
        <authorList>
            <person name="Wylensek D."/>
            <person name="Hitch T.C.A."/>
            <person name="Clavel T."/>
        </authorList>
    </citation>
    <scope>NUCLEOTIDE SEQUENCE [LARGE SCALE GENOMIC DNA]</scope>
    <source>
        <strain evidence="2 3">Oil-RF-744-WCA-WT-10</strain>
    </source>
</reference>
<keyword evidence="1" id="KW-0175">Coiled coil</keyword>
<keyword evidence="3" id="KW-1185">Reference proteome</keyword>
<gene>
    <name evidence="2" type="ORF">FYJ29_01695</name>
</gene>
<protein>
    <submittedName>
        <fullName evidence="2">Uncharacterized protein</fullName>
    </submittedName>
</protein>
<dbReference type="RefSeq" id="WP_154326940.1">
    <property type="nucleotide sequence ID" value="NZ_CP045696.1"/>
</dbReference>
<proteinExistence type="predicted"/>
<name>A0A6L5X874_9BACT</name>
<evidence type="ECO:0000313" key="3">
    <source>
        <dbReference type="Proteomes" id="UP000483362"/>
    </source>
</evidence>
<sequence>MEEKLTIEQMQQRSADARKVAKELERWLRNTQDLEKRKNLARLINICYTQVKKWREEAKRCRKMAECIEREFNSIKANLDD</sequence>
<dbReference type="EMBL" id="VULT01000002">
    <property type="protein sequence ID" value="MSS16490.1"/>
    <property type="molecule type" value="Genomic_DNA"/>
</dbReference>
<organism evidence="2 3">
    <name type="scientific">Sodaliphilus pleomorphus</name>
    <dbReference type="NCBI Taxonomy" id="2606626"/>
    <lineage>
        <taxon>Bacteria</taxon>
        <taxon>Pseudomonadati</taxon>
        <taxon>Bacteroidota</taxon>
        <taxon>Bacteroidia</taxon>
        <taxon>Bacteroidales</taxon>
        <taxon>Muribaculaceae</taxon>
        <taxon>Sodaliphilus</taxon>
    </lineage>
</organism>